<dbReference type="RefSeq" id="WP_114678875.1">
    <property type="nucleotide sequence ID" value="NZ_CP031188.1"/>
</dbReference>
<feature type="transmembrane region" description="Helical" evidence="1">
    <location>
        <begin position="18"/>
        <end position="36"/>
    </location>
</feature>
<feature type="transmembrane region" description="Helical" evidence="1">
    <location>
        <begin position="42"/>
        <end position="60"/>
    </location>
</feature>
<keyword evidence="3" id="KW-1185">Reference proteome</keyword>
<reference evidence="2 3" key="1">
    <citation type="submission" date="2018-07" db="EMBL/GenBank/DDBJ databases">
        <title>Complete genome sequence of Flavobacterium arcticum type strain SM1502T.</title>
        <authorList>
            <person name="Li Y."/>
            <person name="Li D.-D."/>
        </authorList>
    </citation>
    <scope>NUCLEOTIDE SEQUENCE [LARGE SCALE GENOMIC DNA]</scope>
    <source>
        <strain evidence="2 3">SM1502</strain>
    </source>
</reference>
<dbReference type="KEGG" id="fat:DVK85_13105"/>
<sequence>MSQQNYKNHIRFYSPHHFIFYPLMLILLVATAYNASKSEEQIWLFMGMLTTAVIWLSFMLRQHYSLTLQNRIILQEMRYRYFVVTGKRLEILEDSLSQGQIFALRFAPDDELAALADRVIKENLSPSAIKKSIKNWRADNSRV</sequence>
<evidence type="ECO:0000256" key="1">
    <source>
        <dbReference type="SAM" id="Phobius"/>
    </source>
</evidence>
<dbReference type="InterPro" id="IPR045385">
    <property type="entry name" value="DUF6526"/>
</dbReference>
<keyword evidence="1" id="KW-0472">Membrane</keyword>
<organism evidence="2 3">
    <name type="scientific">Flavobacterium arcticum</name>
    <dbReference type="NCBI Taxonomy" id="1784713"/>
    <lineage>
        <taxon>Bacteria</taxon>
        <taxon>Pseudomonadati</taxon>
        <taxon>Bacteroidota</taxon>
        <taxon>Flavobacteriia</taxon>
        <taxon>Flavobacteriales</taxon>
        <taxon>Flavobacteriaceae</taxon>
        <taxon>Flavobacterium</taxon>
    </lineage>
</organism>
<dbReference type="Proteomes" id="UP000253951">
    <property type="component" value="Chromosome"/>
</dbReference>
<dbReference type="Pfam" id="PF20136">
    <property type="entry name" value="DUF6526"/>
    <property type="match status" value="1"/>
</dbReference>
<evidence type="ECO:0000313" key="3">
    <source>
        <dbReference type="Proteomes" id="UP000253951"/>
    </source>
</evidence>
<name>A0A345HEV7_9FLAO</name>
<evidence type="ECO:0000313" key="2">
    <source>
        <dbReference type="EMBL" id="AXG75117.1"/>
    </source>
</evidence>
<keyword evidence="1" id="KW-0812">Transmembrane</keyword>
<dbReference type="EMBL" id="CP031188">
    <property type="protein sequence ID" value="AXG75117.1"/>
    <property type="molecule type" value="Genomic_DNA"/>
</dbReference>
<dbReference type="OrthoDB" id="765463at2"/>
<keyword evidence="1" id="KW-1133">Transmembrane helix</keyword>
<protein>
    <submittedName>
        <fullName evidence="2">Uncharacterized protein</fullName>
    </submittedName>
</protein>
<proteinExistence type="predicted"/>
<dbReference type="AlphaFoldDB" id="A0A345HEV7"/>
<gene>
    <name evidence="2" type="ORF">DVK85_13105</name>
</gene>
<accession>A0A345HEV7</accession>